<evidence type="ECO:0000313" key="3">
    <source>
        <dbReference type="EMBL" id="GAA3161666.1"/>
    </source>
</evidence>
<dbReference type="InterPro" id="IPR001932">
    <property type="entry name" value="PPM-type_phosphatase-like_dom"/>
</dbReference>
<evidence type="ECO:0000256" key="1">
    <source>
        <dbReference type="ARBA" id="ARBA00022801"/>
    </source>
</evidence>
<comment type="caution">
    <text evidence="3">The sequence shown here is derived from an EMBL/GenBank/DDBJ whole genome shotgun (WGS) entry which is preliminary data.</text>
</comment>
<dbReference type="Proteomes" id="UP001499924">
    <property type="component" value="Unassembled WGS sequence"/>
</dbReference>
<keyword evidence="4" id="KW-1185">Reference proteome</keyword>
<gene>
    <name evidence="3" type="ORF">GCM10010531_11680</name>
</gene>
<dbReference type="InterPro" id="IPR036457">
    <property type="entry name" value="PPM-type-like_dom_sf"/>
</dbReference>
<protein>
    <recommendedName>
        <fullName evidence="2">PPM-type phosphatase domain-containing protein</fullName>
    </recommendedName>
</protein>
<name>A0ABP6NZJ8_9ACTN</name>
<accession>A0ABP6NZJ8</accession>
<dbReference type="RefSeq" id="WP_344687712.1">
    <property type="nucleotide sequence ID" value="NZ_BAAAVV010000002.1"/>
</dbReference>
<organism evidence="3 4">
    <name type="scientific">Blastococcus jejuensis</name>
    <dbReference type="NCBI Taxonomy" id="351224"/>
    <lineage>
        <taxon>Bacteria</taxon>
        <taxon>Bacillati</taxon>
        <taxon>Actinomycetota</taxon>
        <taxon>Actinomycetes</taxon>
        <taxon>Geodermatophilales</taxon>
        <taxon>Geodermatophilaceae</taxon>
        <taxon>Blastococcus</taxon>
    </lineage>
</organism>
<dbReference type="PANTHER" id="PTHR43156">
    <property type="entry name" value="STAGE II SPORULATION PROTEIN E-RELATED"/>
    <property type="match status" value="1"/>
</dbReference>
<dbReference type="EMBL" id="BAAAVV010000002">
    <property type="protein sequence ID" value="GAA3161666.1"/>
    <property type="molecule type" value="Genomic_DNA"/>
</dbReference>
<keyword evidence="1" id="KW-0378">Hydrolase</keyword>
<evidence type="ECO:0000313" key="4">
    <source>
        <dbReference type="Proteomes" id="UP001499924"/>
    </source>
</evidence>
<dbReference type="InterPro" id="IPR052016">
    <property type="entry name" value="Bact_Sigma-Reg"/>
</dbReference>
<dbReference type="Pfam" id="PF07228">
    <property type="entry name" value="SpoIIE"/>
    <property type="match status" value="1"/>
</dbReference>
<sequence>MLTKAPRKLSVVVALVLLTITVALSFLTWQVNANSEESLLRRQLAQVGSLLGNQAAVLQVQLSDMGLVAVATDANPNAFARFADEELNDTGQSLSLWRTADGGAEMLTVQGVEPLLPQDGPESIAELEPTGELVILGILPGEPDRLAYALMPAEDNTDLVVYAESPLPPERRLTVQEGSPLYGLDLALYLGDDVGPGTLLQATVPTPVRGDTETTTVPFGNTSITIVGSSPEPLTGALSAALPWIVLGVGGALAIGGGATFEFVSRRRLVAEGLAVENERLYRQQRGIAGTLQHALLPVVPEIGGLEVAARYVAGVDELEVGGDWYDVISRGPGCCVFVVGDISGRGLPAATTMAALRFAVRAYVSEGHDIEAVLAEVRKLLDIGTDHQFATVLLGELDTSAGRLRLVSAGHLPPVLITDGRARLLDCPIAPPVGVPDPDPAPAAVVPVAGAATLLAFTDGAVERREETIDTGLERLRTAAAVAGSRPLDGMLDDLVEALATDGNKDDTVLLGLRWD</sequence>
<proteinExistence type="predicted"/>
<feature type="domain" description="PPM-type phosphatase" evidence="2">
    <location>
        <begin position="303"/>
        <end position="515"/>
    </location>
</feature>
<dbReference type="Gene3D" id="3.60.40.10">
    <property type="entry name" value="PPM-type phosphatase domain"/>
    <property type="match status" value="1"/>
</dbReference>
<evidence type="ECO:0000259" key="2">
    <source>
        <dbReference type="SMART" id="SM00331"/>
    </source>
</evidence>
<dbReference type="SMART" id="SM00331">
    <property type="entry name" value="PP2C_SIG"/>
    <property type="match status" value="1"/>
</dbReference>
<dbReference type="PANTHER" id="PTHR43156:SF2">
    <property type="entry name" value="STAGE II SPORULATION PROTEIN E"/>
    <property type="match status" value="1"/>
</dbReference>
<reference evidence="4" key="1">
    <citation type="journal article" date="2019" name="Int. J. Syst. Evol. Microbiol.">
        <title>The Global Catalogue of Microorganisms (GCM) 10K type strain sequencing project: providing services to taxonomists for standard genome sequencing and annotation.</title>
        <authorList>
            <consortium name="The Broad Institute Genomics Platform"/>
            <consortium name="The Broad Institute Genome Sequencing Center for Infectious Disease"/>
            <person name="Wu L."/>
            <person name="Ma J."/>
        </authorList>
    </citation>
    <scope>NUCLEOTIDE SEQUENCE [LARGE SCALE GENOMIC DNA]</scope>
    <source>
        <strain evidence="4">JCM 15614</strain>
    </source>
</reference>